<name>A0A386AY83_9CHLO</name>
<protein>
    <recommendedName>
        <fullName evidence="3">Transmembrane protein</fullName>
    </recommendedName>
</protein>
<accession>A0A386AY83</accession>
<evidence type="ECO:0000256" key="1">
    <source>
        <dbReference type="SAM" id="Phobius"/>
    </source>
</evidence>
<reference evidence="2" key="1">
    <citation type="submission" date="2018-07" db="EMBL/GenBank/DDBJ databases">
        <authorList>
            <person name="Quirk P.G."/>
            <person name="Krulwich T.A."/>
        </authorList>
    </citation>
    <scope>NUCLEOTIDE SEQUENCE</scope>
</reference>
<keyword evidence="1" id="KW-1133">Transmembrane helix</keyword>
<keyword evidence="1" id="KW-0812">Transmembrane</keyword>
<geneLocation type="chloroplast" evidence="2"/>
<evidence type="ECO:0008006" key="3">
    <source>
        <dbReference type="Google" id="ProtNLM"/>
    </source>
</evidence>
<sequence>MFKKSWNYRPQSGQLFLSSQNPYLDGREPGMQNFKSHYPFQQTSDFSKFCQFKKNLSRLPLLNQNTTKLEEWFDPFLDQQNQNLYEFQQDVIKSQTQEQINEFRNQSLWEKEFQEQLESFYFEEQECLDLIEVRGDFLSDESQRFQPPHLEQQTDWLDVPQTDLKLPFVNGIETQKHQMLVENQYPFNETALLKVYDLEVRHEFRANLCSNPLDQPTVPHFRNIGRSASVNFPYGYGKSSFDGGENLGGNNGSNRGGSGGHWNNGGGDFSDDFLNSGARVFLYGLFFVLVLYLYNKILNWLAKQYQKALEDFQKDLKTLLRQNLSNIQTRFCLLF</sequence>
<dbReference type="EMBL" id="MH591096">
    <property type="protein sequence ID" value="AYC64391.1"/>
    <property type="molecule type" value="Genomic_DNA"/>
</dbReference>
<keyword evidence="2" id="KW-0150">Chloroplast</keyword>
<evidence type="ECO:0000313" key="2">
    <source>
        <dbReference type="EMBL" id="AYC64391.1"/>
    </source>
</evidence>
<feature type="transmembrane region" description="Helical" evidence="1">
    <location>
        <begin position="280"/>
        <end position="298"/>
    </location>
</feature>
<reference evidence="2" key="2">
    <citation type="journal article" date="2019" name="Mol. Phylogenet. Evol.">
        <title>Reassessment of the classification of bryopsidales (chlorophyta) based on chloroplast phylogenomic analyses.</title>
        <authorList>
            <person name="Cremen M.C."/>
            <person name="Leliaert F."/>
            <person name="West J."/>
            <person name="Lam D.W."/>
            <person name="Shimada S."/>
            <person name="Lopez-Bautista J.M."/>
            <person name="Verbruggen H."/>
        </authorList>
    </citation>
    <scope>NUCLEOTIDE SEQUENCE</scope>
</reference>
<keyword evidence="1" id="KW-0472">Membrane</keyword>
<dbReference type="AlphaFoldDB" id="A0A386AY83"/>
<organism evidence="2">
    <name type="scientific">Pseudochlorodesmis sp. HV01306b</name>
    <dbReference type="NCBI Taxonomy" id="2358489"/>
    <lineage>
        <taxon>Eukaryota</taxon>
        <taxon>Viridiplantae</taxon>
        <taxon>Chlorophyta</taxon>
        <taxon>core chlorophytes</taxon>
        <taxon>Ulvophyceae</taxon>
        <taxon>TCBD clade</taxon>
        <taxon>Bryopsidales</taxon>
        <taxon>Bryopsidineae</taxon>
        <taxon>Bryopsidaceae</taxon>
        <taxon>Pseudochlorodesmis</taxon>
    </lineage>
</organism>
<proteinExistence type="predicted"/>
<keyword evidence="2" id="KW-0934">Plastid</keyword>
<gene>
    <name evidence="2" type="primary">orf335</name>
</gene>